<dbReference type="GeneID" id="90001569"/>
<name>A0ABR0RHK1_9EURO</name>
<dbReference type="RefSeq" id="XP_064727828.1">
    <property type="nucleotide sequence ID" value="XM_064876521.1"/>
</dbReference>
<dbReference type="EMBL" id="JAVHJV010000010">
    <property type="protein sequence ID" value="KAK5939738.1"/>
    <property type="molecule type" value="Genomic_DNA"/>
</dbReference>
<dbReference type="Proteomes" id="UP001334248">
    <property type="component" value="Unassembled WGS sequence"/>
</dbReference>
<dbReference type="Gene3D" id="3.40.390.10">
    <property type="entry name" value="Collagenase (Catalytic Domain)"/>
    <property type="match status" value="1"/>
</dbReference>
<dbReference type="SUPFAM" id="SSF55486">
    <property type="entry name" value="Metalloproteases ('zincins'), catalytic domain"/>
    <property type="match status" value="1"/>
</dbReference>
<reference evidence="1 2" key="1">
    <citation type="journal article" date="2023" name="Res Sq">
        <title>Genomic and morphological characterization of Knufia obscura isolated from the Mars 2020 spacecraft assembly facility.</title>
        <authorList>
            <person name="Chander A.M."/>
            <person name="Teixeira M.M."/>
            <person name="Singh N.K."/>
            <person name="Williams M.P."/>
            <person name="Parker C.W."/>
            <person name="Leo P."/>
            <person name="Stajich J.E."/>
            <person name="Torok T."/>
            <person name="Tighe S."/>
            <person name="Mason C.E."/>
            <person name="Venkateswaran K."/>
        </authorList>
    </citation>
    <scope>NUCLEOTIDE SEQUENCE [LARGE SCALE GENOMIC DNA]</scope>
    <source>
        <strain evidence="1 2">CCFEE 5817</strain>
    </source>
</reference>
<organism evidence="1 2">
    <name type="scientific">Knufia obscura</name>
    <dbReference type="NCBI Taxonomy" id="1635080"/>
    <lineage>
        <taxon>Eukaryota</taxon>
        <taxon>Fungi</taxon>
        <taxon>Dikarya</taxon>
        <taxon>Ascomycota</taxon>
        <taxon>Pezizomycotina</taxon>
        <taxon>Eurotiomycetes</taxon>
        <taxon>Chaetothyriomycetidae</taxon>
        <taxon>Chaetothyriales</taxon>
        <taxon>Trichomeriaceae</taxon>
        <taxon>Knufia</taxon>
    </lineage>
</organism>
<sequence>MAAMRKKLVERRKKQMDGILEEAQLWAVLMLLPTRFVSKDSEVNRAAEGVNRTLLGDHIEKEKINRTFRKVAQKILVRGLHKDYYQESPRPVTSDLETLELSEDWRAPESVLQSIRDECCYVIERASTYTWRELKALGEGVVIFEQPLRLWLRERQLVFAGIDVGQPRHCPWTRDEEVRVRSKLCSPEPSDIWLDHSVDFVSKDFIAICADRCKSPYGWQAWMSDSNVLTLHPSFFTGTGCDSVCALRIDPIWTDPRELANVRVLTLIHEIMHSKSVLWTEDHVIRINQKRLDEMEDTDEDGHHVTEEEIHDDRYDEQDDEIYRDFVAYGLMQCMELIRRDGEDDTRKAEDNADSWAICALFRVLTLAYPEHEFLNPWIHIMQRRKLLHHCSLFDCLRHPEAGLISQLPGYDAKQDSWAEKEKPKNVKELLDVVLRIIRGEEREKKRKTEQRRRKRTLKAEWARLSAICL</sequence>
<proteinExistence type="predicted"/>
<keyword evidence="2" id="KW-1185">Reference proteome</keyword>
<protein>
    <submittedName>
        <fullName evidence="1">Uncharacterized protein</fullName>
    </submittedName>
</protein>
<gene>
    <name evidence="1" type="ORF">PMZ80_008120</name>
</gene>
<evidence type="ECO:0000313" key="1">
    <source>
        <dbReference type="EMBL" id="KAK5939738.1"/>
    </source>
</evidence>
<accession>A0ABR0RHK1</accession>
<evidence type="ECO:0000313" key="2">
    <source>
        <dbReference type="Proteomes" id="UP001334248"/>
    </source>
</evidence>
<comment type="caution">
    <text evidence="1">The sequence shown here is derived from an EMBL/GenBank/DDBJ whole genome shotgun (WGS) entry which is preliminary data.</text>
</comment>
<dbReference type="InterPro" id="IPR024079">
    <property type="entry name" value="MetalloPept_cat_dom_sf"/>
</dbReference>